<dbReference type="Ensembl" id="ENSSGRT00000110277.1">
    <property type="protein sequence ID" value="ENSSGRP00000103726.1"/>
    <property type="gene ID" value="ENSSGRG00000051475.1"/>
</dbReference>
<keyword evidence="12 14" id="KW-0472">Membrane</keyword>
<dbReference type="InterPro" id="IPR013618">
    <property type="entry name" value="TMTC_DUF1736"/>
</dbReference>
<evidence type="ECO:0000313" key="16">
    <source>
        <dbReference type="Ensembl" id="ENSSGRP00000103726.1"/>
    </source>
</evidence>
<organism evidence="16 17">
    <name type="scientific">Sinocyclocheilus grahami</name>
    <name type="common">Dianchi golden-line fish</name>
    <name type="synonym">Barbus grahami</name>
    <dbReference type="NCBI Taxonomy" id="75366"/>
    <lineage>
        <taxon>Eukaryota</taxon>
        <taxon>Metazoa</taxon>
        <taxon>Chordata</taxon>
        <taxon>Craniata</taxon>
        <taxon>Vertebrata</taxon>
        <taxon>Euteleostomi</taxon>
        <taxon>Actinopterygii</taxon>
        <taxon>Neopterygii</taxon>
        <taxon>Teleostei</taxon>
        <taxon>Ostariophysi</taxon>
        <taxon>Cypriniformes</taxon>
        <taxon>Cyprinidae</taxon>
        <taxon>Cyprininae</taxon>
        <taxon>Sinocyclocheilus</taxon>
    </lineage>
</organism>
<evidence type="ECO:0000256" key="9">
    <source>
        <dbReference type="ARBA" id="ARBA00022803"/>
    </source>
</evidence>
<keyword evidence="11 14" id="KW-1133">Transmembrane helix</keyword>
<evidence type="ECO:0000256" key="2">
    <source>
        <dbReference type="ARBA" id="ARBA00004240"/>
    </source>
</evidence>
<dbReference type="UniPathway" id="UPA00378"/>
<comment type="subcellular location">
    <subcellularLocation>
        <location evidence="2">Endoplasmic reticulum</location>
    </subcellularLocation>
    <subcellularLocation>
        <location evidence="1">Membrane</location>
        <topology evidence="1">Multi-pass membrane protein</topology>
    </subcellularLocation>
</comment>
<evidence type="ECO:0000256" key="13">
    <source>
        <dbReference type="PROSITE-ProRule" id="PRU00339"/>
    </source>
</evidence>
<accession>A0A672SRH0</accession>
<dbReference type="InterPro" id="IPR019734">
    <property type="entry name" value="TPR_rpt"/>
</dbReference>
<feature type="repeat" description="TPR" evidence="13">
    <location>
        <begin position="480"/>
        <end position="513"/>
    </location>
</feature>
<keyword evidence="17" id="KW-1185">Reference proteome</keyword>
<dbReference type="EC" id="2.4.1.109" evidence="5"/>
<proteinExistence type="inferred from homology"/>
<feature type="transmembrane region" description="Helical" evidence="14">
    <location>
        <begin position="169"/>
        <end position="189"/>
    </location>
</feature>
<evidence type="ECO:0000313" key="17">
    <source>
        <dbReference type="Proteomes" id="UP000472262"/>
    </source>
</evidence>
<evidence type="ECO:0000256" key="12">
    <source>
        <dbReference type="ARBA" id="ARBA00023136"/>
    </source>
</evidence>
<dbReference type="GO" id="GO:0005783">
    <property type="term" value="C:endoplasmic reticulum"/>
    <property type="evidence" value="ECO:0007669"/>
    <property type="project" value="UniProtKB-SubCell"/>
</dbReference>
<evidence type="ECO:0000256" key="3">
    <source>
        <dbReference type="ARBA" id="ARBA00004922"/>
    </source>
</evidence>
<feature type="repeat" description="TPR" evidence="13">
    <location>
        <begin position="548"/>
        <end position="581"/>
    </location>
</feature>
<feature type="transmembrane region" description="Helical" evidence="14">
    <location>
        <begin position="378"/>
        <end position="397"/>
    </location>
</feature>
<dbReference type="InterPro" id="IPR052346">
    <property type="entry name" value="O-mannosyl-transferase_TMTC"/>
</dbReference>
<evidence type="ECO:0000256" key="4">
    <source>
        <dbReference type="ARBA" id="ARBA00007882"/>
    </source>
</evidence>
<protein>
    <recommendedName>
        <fullName evidence="5">dolichyl-phosphate-mannose--protein mannosyltransferase</fullName>
        <ecNumber evidence="5">2.4.1.109</ecNumber>
    </recommendedName>
</protein>
<dbReference type="AlphaFoldDB" id="A0A672SRH0"/>
<keyword evidence="7 14" id="KW-0812">Transmembrane</keyword>
<evidence type="ECO:0000256" key="5">
    <source>
        <dbReference type="ARBA" id="ARBA00012839"/>
    </source>
</evidence>
<evidence type="ECO:0000256" key="6">
    <source>
        <dbReference type="ARBA" id="ARBA00022679"/>
    </source>
</evidence>
<dbReference type="Pfam" id="PF08409">
    <property type="entry name" value="TMTC_DUF1736"/>
    <property type="match status" value="1"/>
</dbReference>
<feature type="transmembrane region" description="Helical" evidence="14">
    <location>
        <begin position="112"/>
        <end position="134"/>
    </location>
</feature>
<feature type="repeat" description="TPR" evidence="13">
    <location>
        <begin position="446"/>
        <end position="479"/>
    </location>
</feature>
<evidence type="ECO:0000256" key="10">
    <source>
        <dbReference type="ARBA" id="ARBA00022824"/>
    </source>
</evidence>
<feature type="transmembrane region" description="Helical" evidence="14">
    <location>
        <begin position="283"/>
        <end position="300"/>
    </location>
</feature>
<feature type="repeat" description="TPR" evidence="13">
    <location>
        <begin position="514"/>
        <end position="547"/>
    </location>
</feature>
<dbReference type="GO" id="GO:0016020">
    <property type="term" value="C:membrane"/>
    <property type="evidence" value="ECO:0007669"/>
    <property type="project" value="UniProtKB-SubCell"/>
</dbReference>
<evidence type="ECO:0000256" key="7">
    <source>
        <dbReference type="ARBA" id="ARBA00022692"/>
    </source>
</evidence>
<keyword evidence="6" id="KW-0808">Transferase</keyword>
<evidence type="ECO:0000256" key="8">
    <source>
        <dbReference type="ARBA" id="ARBA00022737"/>
    </source>
</evidence>
<dbReference type="PANTHER" id="PTHR44227">
    <property type="match status" value="1"/>
</dbReference>
<reference evidence="16" key="1">
    <citation type="submission" date="2025-08" db="UniProtKB">
        <authorList>
            <consortium name="Ensembl"/>
        </authorList>
    </citation>
    <scope>IDENTIFICATION</scope>
</reference>
<name>A0A672SRH0_SINGR</name>
<reference evidence="16" key="2">
    <citation type="submission" date="2025-09" db="UniProtKB">
        <authorList>
            <consortium name="Ensembl"/>
        </authorList>
    </citation>
    <scope>IDENTIFICATION</scope>
</reference>
<keyword evidence="8" id="KW-0677">Repeat</keyword>
<evidence type="ECO:0000256" key="11">
    <source>
        <dbReference type="ARBA" id="ARBA00022989"/>
    </source>
</evidence>
<sequence length="705" mass="79552">MVLSEPYWDHHIPLPKLGPLYSRLVTAFVALICFINSYDGDFVFDDSEAIINNKDLNPDTPLSNIWKNDFWGSNLSSNSSHKSYRPLTVLTFRINYLLAGGLHPIGFHVLNVALHCVISVLMIDVFAILIGGLVHNGREAKLSLSPKASFLAALFFAAHPVHTESVAGIVGRADLLCALFFQLSFLVYCKAFQGGDKKFSVLWIFGSILLCAVAMLCKEQGITVLIGGLVRSGLLMRLALLFLGGSFLLYARWRIMGTGPPSFTEVDNPASFAENVILRIVNYNYYYSLNAWLLLCPWWLCFDWSMGCVPLIKSATDWRIFWPLLLWCCLMGLVYQALCSQDSNKRRTLTFGLVLLVIPFLPASNLFFRVGFVIAERVLYLSSAGYCLILAYAVGYCSCHWKKHKVCATTLTLLCVNVARSAQRSQQWRSEQSLFASALSVCPLNAKVHYNVGKNLADRGNQSAAVKYYREAVRLHPKYVHAMNNLGNILKERNELKEAEELLSAAVHIQPDFAAAWMNLGIVQNSLKKFDEAEQSYWNAIRFRKKYPDCYYNLGRLYADLNRSIDALNAWRNATMLKPDHSLAWNNMVILLDNTGNLAQAELIGKEALKILPKDHTIMFSLANVLGKQEKYKESEGFFLNALKINPNIASCHGNLAVLYHRWGKLDLAKRHYELSLRLDPSAPGTKENYNMLKRKLEQRQRTVG</sequence>
<dbReference type="Pfam" id="PF13432">
    <property type="entry name" value="TPR_16"/>
    <property type="match status" value="1"/>
</dbReference>
<dbReference type="InterPro" id="IPR011990">
    <property type="entry name" value="TPR-like_helical_dom_sf"/>
</dbReference>
<feature type="transmembrane region" description="Helical" evidence="14">
    <location>
        <begin position="20"/>
        <end position="38"/>
    </location>
</feature>
<evidence type="ECO:0000256" key="1">
    <source>
        <dbReference type="ARBA" id="ARBA00004141"/>
    </source>
</evidence>
<dbReference type="Proteomes" id="UP000472262">
    <property type="component" value="Unassembled WGS sequence"/>
</dbReference>
<dbReference type="SUPFAM" id="SSF48452">
    <property type="entry name" value="TPR-like"/>
    <property type="match status" value="1"/>
</dbReference>
<dbReference type="Pfam" id="PF13431">
    <property type="entry name" value="TPR_17"/>
    <property type="match status" value="1"/>
</dbReference>
<keyword evidence="10" id="KW-0256">Endoplasmic reticulum</keyword>
<keyword evidence="9 13" id="KW-0802">TPR repeat</keyword>
<dbReference type="Pfam" id="PF14559">
    <property type="entry name" value="TPR_19"/>
    <property type="match status" value="1"/>
</dbReference>
<gene>
    <name evidence="16" type="primary">LOC107569561</name>
</gene>
<dbReference type="PANTHER" id="PTHR44227:SF3">
    <property type="entry name" value="PROTEIN O-MANNOSYL-TRANSFERASE TMTC4"/>
    <property type="match status" value="1"/>
</dbReference>
<comment type="pathway">
    <text evidence="3">Protein modification; protein glycosylation.</text>
</comment>
<feature type="transmembrane region" description="Helical" evidence="14">
    <location>
        <begin position="234"/>
        <end position="251"/>
    </location>
</feature>
<feature type="transmembrane region" description="Helical" evidence="14">
    <location>
        <begin position="350"/>
        <end position="372"/>
    </location>
</feature>
<dbReference type="Gene3D" id="1.25.40.10">
    <property type="entry name" value="Tetratricopeptide repeat domain"/>
    <property type="match status" value="1"/>
</dbReference>
<dbReference type="GO" id="GO:0030968">
    <property type="term" value="P:endoplasmic reticulum unfolded protein response"/>
    <property type="evidence" value="ECO:0007669"/>
    <property type="project" value="TreeGrafter"/>
</dbReference>
<dbReference type="GO" id="GO:0004169">
    <property type="term" value="F:dolichyl-phosphate-mannose-protein mannosyltransferase activity"/>
    <property type="evidence" value="ECO:0007669"/>
    <property type="project" value="UniProtKB-EC"/>
</dbReference>
<dbReference type="SMART" id="SM00028">
    <property type="entry name" value="TPR"/>
    <property type="match status" value="7"/>
</dbReference>
<feature type="transmembrane region" description="Helical" evidence="14">
    <location>
        <begin position="201"/>
        <end position="222"/>
    </location>
</feature>
<evidence type="ECO:0000256" key="14">
    <source>
        <dbReference type="SAM" id="Phobius"/>
    </source>
</evidence>
<feature type="repeat" description="TPR" evidence="13">
    <location>
        <begin position="650"/>
        <end position="683"/>
    </location>
</feature>
<evidence type="ECO:0000259" key="15">
    <source>
        <dbReference type="Pfam" id="PF08409"/>
    </source>
</evidence>
<feature type="domain" description="DUF1736" evidence="15">
    <location>
        <begin position="259"/>
        <end position="331"/>
    </location>
</feature>
<dbReference type="PROSITE" id="PS50005">
    <property type="entry name" value="TPR"/>
    <property type="match status" value="5"/>
</dbReference>
<comment type="similarity">
    <text evidence="4">Belongs to the TMTC family.</text>
</comment>
<feature type="transmembrane region" description="Helical" evidence="14">
    <location>
        <begin position="320"/>
        <end position="338"/>
    </location>
</feature>